<reference evidence="2 3" key="1">
    <citation type="journal article" date="2014" name="Agronomy (Basel)">
        <title>A Draft Genome Sequence for Ensete ventricosum, the Drought-Tolerant Tree Against Hunger.</title>
        <authorList>
            <person name="Harrison J."/>
            <person name="Moore K.A."/>
            <person name="Paszkiewicz K."/>
            <person name="Jones T."/>
            <person name="Grant M."/>
            <person name="Ambacheew D."/>
            <person name="Muzemil S."/>
            <person name="Studholme D.J."/>
        </authorList>
    </citation>
    <scope>NUCLEOTIDE SEQUENCE [LARGE SCALE GENOMIC DNA]</scope>
</reference>
<dbReference type="Proteomes" id="UP000287651">
    <property type="component" value="Unassembled WGS sequence"/>
</dbReference>
<dbReference type="GO" id="GO:0004601">
    <property type="term" value="F:peroxidase activity"/>
    <property type="evidence" value="ECO:0007669"/>
    <property type="project" value="InterPro"/>
</dbReference>
<protein>
    <recommendedName>
        <fullName evidence="1">NADPH oxidase Respiratory burst domain-containing protein</fullName>
    </recommendedName>
</protein>
<evidence type="ECO:0000313" key="3">
    <source>
        <dbReference type="Proteomes" id="UP000287651"/>
    </source>
</evidence>
<dbReference type="AlphaFoldDB" id="A0A426X380"/>
<name>A0A426X380_ENSVE</name>
<organism evidence="2 3">
    <name type="scientific">Ensete ventricosum</name>
    <name type="common">Abyssinian banana</name>
    <name type="synonym">Musa ensete</name>
    <dbReference type="NCBI Taxonomy" id="4639"/>
    <lineage>
        <taxon>Eukaryota</taxon>
        <taxon>Viridiplantae</taxon>
        <taxon>Streptophyta</taxon>
        <taxon>Embryophyta</taxon>
        <taxon>Tracheophyta</taxon>
        <taxon>Spermatophyta</taxon>
        <taxon>Magnoliopsida</taxon>
        <taxon>Liliopsida</taxon>
        <taxon>Zingiberales</taxon>
        <taxon>Musaceae</taxon>
        <taxon>Ensete</taxon>
    </lineage>
</organism>
<feature type="domain" description="NADPH oxidase Respiratory burst" evidence="1">
    <location>
        <begin position="28"/>
        <end position="97"/>
    </location>
</feature>
<dbReference type="Pfam" id="PF08414">
    <property type="entry name" value="NADPH_Ox"/>
    <property type="match status" value="1"/>
</dbReference>
<proteinExistence type="predicted"/>
<feature type="non-terminal residue" evidence="2">
    <location>
        <position position="1"/>
    </location>
</feature>
<accession>A0A426X380</accession>
<dbReference type="EMBL" id="AMZH03027944">
    <property type="protein sequence ID" value="RRT33916.1"/>
    <property type="molecule type" value="Genomic_DNA"/>
</dbReference>
<evidence type="ECO:0000259" key="1">
    <source>
        <dbReference type="Pfam" id="PF08414"/>
    </source>
</evidence>
<comment type="caution">
    <text evidence="2">The sequence shown here is derived from an EMBL/GenBank/DDBJ whole genome shotgun (WGS) entry which is preliminary data.</text>
</comment>
<sequence length="125" mass="13982">RTASLKFRQVSQEIRRLASFGRRSGVGKLDRTRSAAAHALKGLKFISRADGAAGWAAVERRFDELAVDGNLHRSRFAQCIGSFPFAEEYAALIMEELDPDNLGYIEVREVSLERWRNGLADLSRG</sequence>
<dbReference type="Gene3D" id="1.10.238.10">
    <property type="entry name" value="EF-hand"/>
    <property type="match status" value="1"/>
</dbReference>
<dbReference type="GO" id="GO:0050664">
    <property type="term" value="F:oxidoreductase activity, acting on NAD(P)H, oxygen as acceptor"/>
    <property type="evidence" value="ECO:0007669"/>
    <property type="project" value="InterPro"/>
</dbReference>
<dbReference type="InterPro" id="IPR013623">
    <property type="entry name" value="NADPH_Ox"/>
</dbReference>
<gene>
    <name evidence="2" type="ORF">B296_00052587</name>
</gene>
<evidence type="ECO:0000313" key="2">
    <source>
        <dbReference type="EMBL" id="RRT33916.1"/>
    </source>
</evidence>